<name>A0A1V2A8T0_9BACI</name>
<keyword evidence="8" id="KW-1185">Reference proteome</keyword>
<feature type="transmembrane region" description="Helical" evidence="6">
    <location>
        <begin position="338"/>
        <end position="362"/>
    </location>
</feature>
<comment type="caution">
    <text evidence="7">The sequence shown here is derived from an EMBL/GenBank/DDBJ whole genome shotgun (WGS) entry which is preliminary data.</text>
</comment>
<feature type="transmembrane region" description="Helical" evidence="6">
    <location>
        <begin position="374"/>
        <end position="395"/>
    </location>
</feature>
<accession>A0A1V2A8T0</accession>
<feature type="transmembrane region" description="Helical" evidence="6">
    <location>
        <begin position="462"/>
        <end position="485"/>
    </location>
</feature>
<dbReference type="InterPro" id="IPR002797">
    <property type="entry name" value="Polysacc_synth"/>
</dbReference>
<sequence length="540" mass="58930">MSSNLIRGTFILTLGTFISKFLGLFYVIPFYKIIGGEEAAALYSYGYVPYTIFISIATAGVPLAVSKYIAKYNALEEYAVGRKLFKSGLLLMTLTGFSAFLIMYMFAPFFAELSIPDSEQVYTVEQVTTVIRAVSFALIIVPFMSLMRGFFQGHQSMAPSAVSTVVEQIARIAFLLTGAYVVIHIMGGSVVMAISVATFAAFIGAIFGLLVLFWYFFKRKKHLDELLKKNKGQADVSLTGMYSEIVLYAIPFIFVGIAIPLYQLIDTVTFNRAMAEIGLASQADAAFGILNFSTQKLVIIPVSLATAFAMTLVPLVTKSFVSGDHGVVKRQLNQTFEVLLYLTIPAAVGIALLAEPLYTVFYEHSELGTDVLRVYAPVAILFAMFSVTAAILQGINEQRFTVLSLLTGILVKLTLNMPLIKLFETEGAVYATALGYLTSIAMNLFVIRHYAGYSLRPIAKKIALIVLFNGAMAVVVLGLNGVLSLLLSPEYLWTALLNVMICAVAGAIVYFALSSKAGLLEALFGSRLDGIKRKLRLKKA</sequence>
<keyword evidence="7" id="KW-0132">Cell division</keyword>
<feature type="transmembrane region" description="Helical" evidence="6">
    <location>
        <begin position="89"/>
        <end position="110"/>
    </location>
</feature>
<feature type="transmembrane region" description="Helical" evidence="6">
    <location>
        <begin position="238"/>
        <end position="262"/>
    </location>
</feature>
<reference evidence="7 8" key="1">
    <citation type="submission" date="2016-12" db="EMBL/GenBank/DDBJ databases">
        <title>Domibacillus sp. SAB 38T whole genome sequencing.</title>
        <authorList>
            <person name="Verma A."/>
            <person name="Ojha A.K."/>
            <person name="Krishnamurthi S."/>
        </authorList>
    </citation>
    <scope>NUCLEOTIDE SEQUENCE [LARGE SCALE GENOMIC DNA]</scope>
    <source>
        <strain evidence="7 8">SAB 38</strain>
    </source>
</reference>
<dbReference type="GO" id="GO:0051301">
    <property type="term" value="P:cell division"/>
    <property type="evidence" value="ECO:0007669"/>
    <property type="project" value="UniProtKB-KW"/>
</dbReference>
<keyword evidence="4 6" id="KW-1133">Transmembrane helix</keyword>
<evidence type="ECO:0000256" key="3">
    <source>
        <dbReference type="ARBA" id="ARBA00022692"/>
    </source>
</evidence>
<evidence type="ECO:0000313" key="8">
    <source>
        <dbReference type="Proteomes" id="UP000188613"/>
    </source>
</evidence>
<dbReference type="GO" id="GO:0005886">
    <property type="term" value="C:plasma membrane"/>
    <property type="evidence" value="ECO:0007669"/>
    <property type="project" value="UniProtKB-SubCell"/>
</dbReference>
<dbReference type="RefSeq" id="WP_076764546.1">
    <property type="nucleotide sequence ID" value="NZ_MSFI01000009.1"/>
</dbReference>
<dbReference type="OrthoDB" id="9775950at2"/>
<feature type="transmembrane region" description="Helical" evidence="6">
    <location>
        <begin position="48"/>
        <end position="69"/>
    </location>
</feature>
<feature type="transmembrane region" description="Helical" evidence="6">
    <location>
        <begin position="199"/>
        <end position="217"/>
    </location>
</feature>
<comment type="subcellular location">
    <subcellularLocation>
        <location evidence="1">Cell membrane</location>
        <topology evidence="1">Multi-pass membrane protein</topology>
    </subcellularLocation>
</comment>
<feature type="transmembrane region" description="Helical" evidence="6">
    <location>
        <begin position="297"/>
        <end position="317"/>
    </location>
</feature>
<evidence type="ECO:0000256" key="6">
    <source>
        <dbReference type="SAM" id="Phobius"/>
    </source>
</evidence>
<dbReference type="Pfam" id="PF01943">
    <property type="entry name" value="Polysacc_synt"/>
    <property type="match status" value="1"/>
</dbReference>
<dbReference type="InterPro" id="IPR050833">
    <property type="entry name" value="Poly_Biosynth_Transport"/>
</dbReference>
<keyword evidence="7" id="KW-0131">Cell cycle</keyword>
<protein>
    <submittedName>
        <fullName evidence="7">Cell division protein</fullName>
    </submittedName>
</protein>
<feature type="transmembrane region" description="Helical" evidence="6">
    <location>
        <begin position="9"/>
        <end position="28"/>
    </location>
</feature>
<dbReference type="PANTHER" id="PTHR30250:SF21">
    <property type="entry name" value="LIPID II FLIPPASE MURJ"/>
    <property type="match status" value="1"/>
</dbReference>
<dbReference type="STRING" id="1714355.BTO28_05565"/>
<evidence type="ECO:0000256" key="1">
    <source>
        <dbReference type="ARBA" id="ARBA00004651"/>
    </source>
</evidence>
<keyword evidence="5 6" id="KW-0472">Membrane</keyword>
<dbReference type="Proteomes" id="UP000188613">
    <property type="component" value="Unassembled WGS sequence"/>
</dbReference>
<proteinExistence type="predicted"/>
<dbReference type="EMBL" id="MSFI01000009">
    <property type="protein sequence ID" value="OMP67415.1"/>
    <property type="molecule type" value="Genomic_DNA"/>
</dbReference>
<keyword evidence="3 6" id="KW-0812">Transmembrane</keyword>
<feature type="transmembrane region" description="Helical" evidence="6">
    <location>
        <begin position="130"/>
        <end position="151"/>
    </location>
</feature>
<dbReference type="CDD" id="cd13124">
    <property type="entry name" value="MATE_SpoVB_like"/>
    <property type="match status" value="1"/>
</dbReference>
<organism evidence="7 8">
    <name type="scientific">Domibacillus epiphyticus</name>
    <dbReference type="NCBI Taxonomy" id="1714355"/>
    <lineage>
        <taxon>Bacteria</taxon>
        <taxon>Bacillati</taxon>
        <taxon>Bacillota</taxon>
        <taxon>Bacilli</taxon>
        <taxon>Bacillales</taxon>
        <taxon>Bacillaceae</taxon>
        <taxon>Domibacillus</taxon>
    </lineage>
</organism>
<gene>
    <name evidence="7" type="ORF">BTO28_05565</name>
</gene>
<evidence type="ECO:0000256" key="2">
    <source>
        <dbReference type="ARBA" id="ARBA00022475"/>
    </source>
</evidence>
<keyword evidence="2" id="KW-1003">Cell membrane</keyword>
<feature type="transmembrane region" description="Helical" evidence="6">
    <location>
        <begin position="402"/>
        <end position="423"/>
    </location>
</feature>
<dbReference type="AlphaFoldDB" id="A0A1V2A8T0"/>
<feature type="transmembrane region" description="Helical" evidence="6">
    <location>
        <begin position="491"/>
        <end position="513"/>
    </location>
</feature>
<evidence type="ECO:0000256" key="5">
    <source>
        <dbReference type="ARBA" id="ARBA00023136"/>
    </source>
</evidence>
<dbReference type="PIRSF" id="PIRSF038958">
    <property type="entry name" value="PG_synth_SpoVB"/>
    <property type="match status" value="1"/>
</dbReference>
<evidence type="ECO:0000313" key="7">
    <source>
        <dbReference type="EMBL" id="OMP67415.1"/>
    </source>
</evidence>
<feature type="transmembrane region" description="Helical" evidence="6">
    <location>
        <begin position="429"/>
        <end position="450"/>
    </location>
</feature>
<evidence type="ECO:0000256" key="4">
    <source>
        <dbReference type="ARBA" id="ARBA00022989"/>
    </source>
</evidence>
<feature type="transmembrane region" description="Helical" evidence="6">
    <location>
        <begin position="172"/>
        <end position="193"/>
    </location>
</feature>
<dbReference type="InterPro" id="IPR024923">
    <property type="entry name" value="PG_synth_SpoVB"/>
</dbReference>
<dbReference type="PANTHER" id="PTHR30250">
    <property type="entry name" value="PST FAMILY PREDICTED COLANIC ACID TRANSPORTER"/>
    <property type="match status" value="1"/>
</dbReference>